<keyword evidence="4" id="KW-1185">Reference proteome</keyword>
<evidence type="ECO:0000313" key="4">
    <source>
        <dbReference type="Proteomes" id="UP000309016"/>
    </source>
</evidence>
<reference evidence="3 4" key="1">
    <citation type="submission" date="2019-06" db="EMBL/GenBank/DDBJ databases">
        <title>Complete genome sequence of Antarcticibacterium flavum KCTC 52984T from an Antarctic marine sediment.</title>
        <authorList>
            <person name="Lee Y.M."/>
            <person name="Shin S.C."/>
        </authorList>
    </citation>
    <scope>NUCLEOTIDE SEQUENCE [LARGE SCALE GENOMIC DNA]</scope>
    <source>
        <strain evidence="3 4">KCTC 52984</strain>
    </source>
</reference>
<gene>
    <name evidence="3" type="ORF">FHG64_05845</name>
</gene>
<dbReference type="AlphaFoldDB" id="A0A5B7X1F9"/>
<proteinExistence type="predicted"/>
<feature type="chain" id="PRO_5022971687" evidence="1">
    <location>
        <begin position="20"/>
        <end position="137"/>
    </location>
</feature>
<dbReference type="InterPro" id="IPR037682">
    <property type="entry name" value="TonB_C"/>
</dbReference>
<keyword evidence="1" id="KW-0732">Signal</keyword>
<protein>
    <submittedName>
        <fullName evidence="3">Energy transducer TonB</fullName>
    </submittedName>
</protein>
<name>A0A5B7X1F9_9FLAO</name>
<dbReference type="OrthoDB" id="1522859at2"/>
<dbReference type="RefSeq" id="WP_139065548.1">
    <property type="nucleotide sequence ID" value="NZ_CP040812.1"/>
</dbReference>
<dbReference type="GO" id="GO:0055085">
    <property type="term" value="P:transmembrane transport"/>
    <property type="evidence" value="ECO:0007669"/>
    <property type="project" value="InterPro"/>
</dbReference>
<evidence type="ECO:0000313" key="3">
    <source>
        <dbReference type="EMBL" id="QCY68965.1"/>
    </source>
</evidence>
<accession>A0A5B7X1F9</accession>
<dbReference type="EMBL" id="CP040812">
    <property type="protein sequence ID" value="QCY68965.1"/>
    <property type="molecule type" value="Genomic_DNA"/>
</dbReference>
<evidence type="ECO:0000256" key="1">
    <source>
        <dbReference type="SAM" id="SignalP"/>
    </source>
</evidence>
<dbReference type="Proteomes" id="UP000309016">
    <property type="component" value="Chromosome"/>
</dbReference>
<evidence type="ECO:0000259" key="2">
    <source>
        <dbReference type="Pfam" id="PF03544"/>
    </source>
</evidence>
<dbReference type="SUPFAM" id="SSF74653">
    <property type="entry name" value="TolA/TonB C-terminal domain"/>
    <property type="match status" value="1"/>
</dbReference>
<sequence length="137" mass="15506">MRIFKALIVFALFTNFSFAQENTTVEGNKVTQKEVAPIWPGCEDSESTKECFNTKMNSFIKENFSYSQNDAGEWVRGKSTVSFTVDDTGKVTNVETEGPEPIVNKEVERVVRSFPKLKPGMRGENPVAINYQMSFNF</sequence>
<feature type="domain" description="TonB C-terminal" evidence="2">
    <location>
        <begin position="65"/>
        <end position="137"/>
    </location>
</feature>
<organism evidence="3 4">
    <name type="scientific">Antarcticibacterium flavum</name>
    <dbReference type="NCBI Taxonomy" id="2058175"/>
    <lineage>
        <taxon>Bacteria</taxon>
        <taxon>Pseudomonadati</taxon>
        <taxon>Bacteroidota</taxon>
        <taxon>Flavobacteriia</taxon>
        <taxon>Flavobacteriales</taxon>
        <taxon>Flavobacteriaceae</taxon>
        <taxon>Antarcticibacterium</taxon>
    </lineage>
</organism>
<feature type="signal peptide" evidence="1">
    <location>
        <begin position="1"/>
        <end position="19"/>
    </location>
</feature>
<dbReference type="Pfam" id="PF03544">
    <property type="entry name" value="TonB_C"/>
    <property type="match status" value="1"/>
</dbReference>
<dbReference type="Gene3D" id="3.30.1150.10">
    <property type="match status" value="1"/>
</dbReference>
<dbReference type="KEGG" id="afla:FHG64_05845"/>